<dbReference type="PRINTS" id="PR01217">
    <property type="entry name" value="PRICHEXTENSN"/>
</dbReference>
<feature type="signal peptide" evidence="2">
    <location>
        <begin position="1"/>
        <end position="25"/>
    </location>
</feature>
<feature type="compositionally biased region" description="Pro residues" evidence="1">
    <location>
        <begin position="260"/>
        <end position="308"/>
    </location>
</feature>
<feature type="chain" id="PRO_5042104607" evidence="2">
    <location>
        <begin position="26"/>
        <end position="308"/>
    </location>
</feature>
<dbReference type="GO" id="GO:0030041">
    <property type="term" value="P:actin filament polymerization"/>
    <property type="evidence" value="ECO:0007669"/>
    <property type="project" value="TreeGrafter"/>
</dbReference>
<dbReference type="Proteomes" id="UP001190700">
    <property type="component" value="Unassembled WGS sequence"/>
</dbReference>
<evidence type="ECO:0000313" key="3">
    <source>
        <dbReference type="EMBL" id="KAK3280188.1"/>
    </source>
</evidence>
<reference evidence="3 4" key="1">
    <citation type="journal article" date="2015" name="Genome Biol. Evol.">
        <title>Comparative Genomics of a Bacterivorous Green Alga Reveals Evolutionary Causalities and Consequences of Phago-Mixotrophic Mode of Nutrition.</title>
        <authorList>
            <person name="Burns J.A."/>
            <person name="Paasch A."/>
            <person name="Narechania A."/>
            <person name="Kim E."/>
        </authorList>
    </citation>
    <scope>NUCLEOTIDE SEQUENCE [LARGE SCALE GENOMIC DNA]</scope>
    <source>
        <strain evidence="3 4">PLY_AMNH</strain>
    </source>
</reference>
<keyword evidence="4" id="KW-1185">Reference proteome</keyword>
<dbReference type="GO" id="GO:0005884">
    <property type="term" value="C:actin filament"/>
    <property type="evidence" value="ECO:0007669"/>
    <property type="project" value="TreeGrafter"/>
</dbReference>
<evidence type="ECO:0000256" key="1">
    <source>
        <dbReference type="SAM" id="MobiDB-lite"/>
    </source>
</evidence>
<feature type="region of interest" description="Disordered" evidence="1">
    <location>
        <begin position="259"/>
        <end position="308"/>
    </location>
</feature>
<accession>A0AAE0LCJ0</accession>
<dbReference type="SUPFAM" id="SSF141571">
    <property type="entry name" value="Pentapeptide repeat-like"/>
    <property type="match status" value="1"/>
</dbReference>
<evidence type="ECO:0000313" key="4">
    <source>
        <dbReference type="Proteomes" id="UP001190700"/>
    </source>
</evidence>
<organism evidence="3 4">
    <name type="scientific">Cymbomonas tetramitiformis</name>
    <dbReference type="NCBI Taxonomy" id="36881"/>
    <lineage>
        <taxon>Eukaryota</taxon>
        <taxon>Viridiplantae</taxon>
        <taxon>Chlorophyta</taxon>
        <taxon>Pyramimonadophyceae</taxon>
        <taxon>Pyramimonadales</taxon>
        <taxon>Pyramimonadaceae</taxon>
        <taxon>Cymbomonas</taxon>
    </lineage>
</organism>
<dbReference type="AlphaFoldDB" id="A0AAE0LCJ0"/>
<dbReference type="EMBL" id="LGRX02004494">
    <property type="protein sequence ID" value="KAK3280188.1"/>
    <property type="molecule type" value="Genomic_DNA"/>
</dbReference>
<protein>
    <submittedName>
        <fullName evidence="3">Uncharacterized protein</fullName>
    </submittedName>
</protein>
<dbReference type="PANTHER" id="PTHR45691:SF6">
    <property type="entry name" value="PROTEIN DIAPHANOUS"/>
    <property type="match status" value="1"/>
</dbReference>
<gene>
    <name evidence="3" type="ORF">CYMTET_11967</name>
</gene>
<proteinExistence type="predicted"/>
<keyword evidence="2" id="KW-0732">Signal</keyword>
<dbReference type="PANTHER" id="PTHR45691">
    <property type="entry name" value="PROTEIN DIAPHANOUS"/>
    <property type="match status" value="1"/>
</dbReference>
<evidence type="ECO:0000256" key="2">
    <source>
        <dbReference type="SAM" id="SignalP"/>
    </source>
</evidence>
<sequence length="308" mass="32078">MAKYGSVWSCAAVICASCLLPLALAAEDDFAASKECTCTSNMGMVALWNADNDPDYDLNYGNNCSAWDNVTAACVEGGSSYGADWCGNPWCYVPGHCPGATSTQFFANYTAADQSIYYSYAHCDSEDTFTNGTETTVTAGSYVDSSSIVVSSIINASDIINSTIINSTMAHSTIINSTMAHSRATGALVVQSEAGNSTLEGSTLFESVVVASIVTECTLENSTVWESTLVNVTLIDATVIGYSLHDVVVQDELLIAWTSSPPPPSPPPPRPLPGTSSPPPPSPPPPSPPPPHPLPVPSPPPPSPPPGT</sequence>
<dbReference type="InterPro" id="IPR051412">
    <property type="entry name" value="Formin_Homology_Diaphanous_sf"/>
</dbReference>
<name>A0AAE0LCJ0_9CHLO</name>
<comment type="caution">
    <text evidence="3">The sequence shown here is derived from an EMBL/GenBank/DDBJ whole genome shotgun (WGS) entry which is preliminary data.</text>
</comment>